<evidence type="ECO:0000313" key="8">
    <source>
        <dbReference type="Proteomes" id="UP000183557"/>
    </source>
</evidence>
<dbReference type="Proteomes" id="UP000183557">
    <property type="component" value="Unassembled WGS sequence"/>
</dbReference>
<dbReference type="InterPro" id="IPR004474">
    <property type="entry name" value="LytR_CpsA_psr"/>
</dbReference>
<evidence type="ECO:0000256" key="1">
    <source>
        <dbReference type="ARBA" id="ARBA00006068"/>
    </source>
</evidence>
<dbReference type="EMBL" id="FOSB01000008">
    <property type="protein sequence ID" value="SFK16757.1"/>
    <property type="molecule type" value="Genomic_DNA"/>
</dbReference>
<reference evidence="8" key="1">
    <citation type="submission" date="2016-10" db="EMBL/GenBank/DDBJ databases">
        <authorList>
            <person name="Varghese N."/>
            <person name="Submissions S."/>
        </authorList>
    </citation>
    <scope>NUCLEOTIDE SEQUENCE [LARGE SCALE GENOMIC DNA]</scope>
    <source>
        <strain evidence="8">CGMCC 1.3704</strain>
    </source>
</reference>
<evidence type="ECO:0000256" key="4">
    <source>
        <dbReference type="ARBA" id="ARBA00022989"/>
    </source>
</evidence>
<keyword evidence="4 5" id="KW-1133">Transmembrane helix</keyword>
<dbReference type="AlphaFoldDB" id="A0A1I3XBF6"/>
<evidence type="ECO:0000313" key="7">
    <source>
        <dbReference type="EMBL" id="SFK16757.1"/>
    </source>
</evidence>
<sequence>MGRRDLKKKKRRKRRRWKILMFFVAFVLLIGGFYLYTIYNEVRTTVNQDLHQDVTSIDTDETKEKVDNKEPLNILLLGVDEREDDVGRSDTMIVMTLDPNNDQMQMVSIPRDTRAEIAGDGRVTRINHAYAYGGSDMAVDTVENYLDIDLDYYIRVNMEGLSQVVDAVGGVTVNNDRAFSSGRFNFEKGEIDLNGREALAFVRMRKNDPQGDLGRNERQRQVIQGIIDKGASLDAMNKVDNVMDALGSNVSTNMQFSDMRRLVTNYRSARKNVETYQMEGQNITVNGMFLIDMPQEEIQKTHDMIVNFGSEQ</sequence>
<dbReference type="OrthoDB" id="27330at2"/>
<evidence type="ECO:0000256" key="5">
    <source>
        <dbReference type="SAM" id="Phobius"/>
    </source>
</evidence>
<evidence type="ECO:0000256" key="3">
    <source>
        <dbReference type="ARBA" id="ARBA00022968"/>
    </source>
</evidence>
<keyword evidence="2 5" id="KW-0812">Transmembrane</keyword>
<feature type="domain" description="Cell envelope-related transcriptional attenuator" evidence="6">
    <location>
        <begin position="88"/>
        <end position="230"/>
    </location>
</feature>
<dbReference type="Pfam" id="PF03816">
    <property type="entry name" value="LytR_cpsA_psr"/>
    <property type="match status" value="1"/>
</dbReference>
<evidence type="ECO:0000259" key="6">
    <source>
        <dbReference type="Pfam" id="PF03816"/>
    </source>
</evidence>
<protein>
    <submittedName>
        <fullName evidence="7">Transcriptional attenuator, LytR family</fullName>
    </submittedName>
</protein>
<dbReference type="RefSeq" id="WP_075037247.1">
    <property type="nucleotide sequence ID" value="NZ_FOSB01000008.1"/>
</dbReference>
<dbReference type="NCBIfam" id="TIGR00350">
    <property type="entry name" value="lytR_cpsA_psr"/>
    <property type="match status" value="1"/>
</dbReference>
<keyword evidence="5" id="KW-0472">Membrane</keyword>
<dbReference type="STRING" id="240302.BN982_01159"/>
<keyword evidence="3" id="KW-0735">Signal-anchor</keyword>
<proteinExistence type="inferred from homology"/>
<accession>A0A1I3XBF6</accession>
<name>A0A1I3XBF6_HALDA</name>
<gene>
    <name evidence="7" type="ORF">SAMN04487936_108102</name>
</gene>
<keyword evidence="8" id="KW-1185">Reference proteome</keyword>
<feature type="transmembrane region" description="Helical" evidence="5">
    <location>
        <begin position="20"/>
        <end position="39"/>
    </location>
</feature>
<dbReference type="Gene3D" id="3.40.630.190">
    <property type="entry name" value="LCP protein"/>
    <property type="match status" value="1"/>
</dbReference>
<dbReference type="InterPro" id="IPR050922">
    <property type="entry name" value="LytR/CpsA/Psr_CW_biosynth"/>
</dbReference>
<evidence type="ECO:0000256" key="2">
    <source>
        <dbReference type="ARBA" id="ARBA00022692"/>
    </source>
</evidence>
<comment type="similarity">
    <text evidence="1">Belongs to the LytR/CpsA/Psr (LCP) family.</text>
</comment>
<dbReference type="PANTHER" id="PTHR33392">
    <property type="entry name" value="POLYISOPRENYL-TEICHOIC ACID--PEPTIDOGLYCAN TEICHOIC ACID TRANSFERASE TAGU"/>
    <property type="match status" value="1"/>
</dbReference>
<dbReference type="PANTHER" id="PTHR33392:SF6">
    <property type="entry name" value="POLYISOPRENYL-TEICHOIC ACID--PEPTIDOGLYCAN TEICHOIC ACID TRANSFERASE TAGU"/>
    <property type="match status" value="1"/>
</dbReference>
<organism evidence="7 8">
    <name type="scientific">Halobacillus dabanensis</name>
    <dbReference type="NCBI Taxonomy" id="240302"/>
    <lineage>
        <taxon>Bacteria</taxon>
        <taxon>Bacillati</taxon>
        <taxon>Bacillota</taxon>
        <taxon>Bacilli</taxon>
        <taxon>Bacillales</taxon>
        <taxon>Bacillaceae</taxon>
        <taxon>Halobacillus</taxon>
    </lineage>
</organism>
<dbReference type="GO" id="GO:0071555">
    <property type="term" value="P:cell wall organization"/>
    <property type="evidence" value="ECO:0007669"/>
    <property type="project" value="UniProtKB-KW"/>
</dbReference>